<reference evidence="3 4" key="1">
    <citation type="submission" date="2011-10" db="EMBL/GenBank/DDBJ databases">
        <authorList>
            <person name="Genoscope - CEA"/>
        </authorList>
    </citation>
    <scope>NUCLEOTIDE SEQUENCE [LARGE SCALE GENOMIC DNA]</scope>
    <source>
        <strain evidence="3 4">RCC 1105</strain>
    </source>
</reference>
<evidence type="ECO:0000256" key="1">
    <source>
        <dbReference type="SAM" id="MobiDB-lite"/>
    </source>
</evidence>
<dbReference type="Proteomes" id="UP000198341">
    <property type="component" value="Chromosome 12"/>
</dbReference>
<dbReference type="RefSeq" id="XP_007509766.1">
    <property type="nucleotide sequence ID" value="XM_007509704.1"/>
</dbReference>
<dbReference type="KEGG" id="bpg:Bathy12g00480"/>
<dbReference type="CDD" id="cd06257">
    <property type="entry name" value="DnaJ"/>
    <property type="match status" value="1"/>
</dbReference>
<dbReference type="Pfam" id="PF00226">
    <property type="entry name" value="DnaJ"/>
    <property type="match status" value="1"/>
</dbReference>
<feature type="region of interest" description="Disordered" evidence="1">
    <location>
        <begin position="8"/>
        <end position="43"/>
    </location>
</feature>
<proteinExistence type="predicted"/>
<dbReference type="Gene3D" id="1.10.287.110">
    <property type="entry name" value="DnaJ domain"/>
    <property type="match status" value="1"/>
</dbReference>
<evidence type="ECO:0000259" key="2">
    <source>
        <dbReference type="PROSITE" id="PS50076"/>
    </source>
</evidence>
<feature type="compositionally biased region" description="Low complexity" evidence="1">
    <location>
        <begin position="8"/>
        <end position="38"/>
    </location>
</feature>
<organism evidence="3 4">
    <name type="scientific">Bathycoccus prasinos</name>
    <dbReference type="NCBI Taxonomy" id="41875"/>
    <lineage>
        <taxon>Eukaryota</taxon>
        <taxon>Viridiplantae</taxon>
        <taxon>Chlorophyta</taxon>
        <taxon>Mamiellophyceae</taxon>
        <taxon>Mamiellales</taxon>
        <taxon>Bathycoccaceae</taxon>
        <taxon>Bathycoccus</taxon>
    </lineage>
</organism>
<gene>
    <name evidence="3" type="ordered locus">Bathy12g00480</name>
</gene>
<protein>
    <recommendedName>
        <fullName evidence="2">J domain-containing protein</fullName>
    </recommendedName>
</protein>
<dbReference type="STRING" id="41875.K8ELG4"/>
<dbReference type="EMBL" id="FO082267">
    <property type="protein sequence ID" value="CCO18881.1"/>
    <property type="molecule type" value="Genomic_DNA"/>
</dbReference>
<name>K8ELG4_9CHLO</name>
<feature type="region of interest" description="Disordered" evidence="1">
    <location>
        <begin position="58"/>
        <end position="99"/>
    </location>
</feature>
<dbReference type="AlphaFoldDB" id="K8ELG4"/>
<feature type="domain" description="J" evidence="2">
    <location>
        <begin position="260"/>
        <end position="324"/>
    </location>
</feature>
<keyword evidence="4" id="KW-1185">Reference proteome</keyword>
<dbReference type="OrthoDB" id="10250354at2759"/>
<evidence type="ECO:0000313" key="3">
    <source>
        <dbReference type="EMBL" id="CCO18881.1"/>
    </source>
</evidence>
<dbReference type="InterPro" id="IPR001623">
    <property type="entry name" value="DnaJ_domain"/>
</dbReference>
<dbReference type="InterPro" id="IPR036869">
    <property type="entry name" value="J_dom_sf"/>
</dbReference>
<dbReference type="GeneID" id="19012628"/>
<evidence type="ECO:0000313" key="4">
    <source>
        <dbReference type="Proteomes" id="UP000198341"/>
    </source>
</evidence>
<sequence>MFAAASFVSSSSFLANGSSSSLRTFRTSNTTNTNTTNSGKRGELHVLCAASKSRAKKRAAKLSGDDGDDNAAGGGLKKETSMSKQQKDKLRKQRSEKLRAIVSSEGRRYEKIQKDFSLTRDTAREYVLSVRQKGGGGGEGGEGESVLLPLLTDWLPVAEILVADRVSLEATMAFKKLGMDMPETDDNPNEPKKIDGVPAVTAMLPGRKTEICAMAFNIAGAPLRDIEHVELEYGIEDWGSFENCVDGLAARSGDDGALDRAYAKIGATANEEPREIKAKYRKLIATAHPDRNPDADVAEFNAIKDAYELIVGKDCGGASFEGLGTNRDFIVLDGTPAHFGDANNKNKMEFNEKTILFAMRSLVGYDRVGQHFNARNLRLAKAKGM</sequence>
<accession>K8ELG4</accession>
<feature type="compositionally biased region" description="Basic and acidic residues" evidence="1">
    <location>
        <begin position="76"/>
        <end position="99"/>
    </location>
</feature>
<dbReference type="PROSITE" id="PS50076">
    <property type="entry name" value="DNAJ_2"/>
    <property type="match status" value="1"/>
</dbReference>
<dbReference type="SUPFAM" id="SSF46565">
    <property type="entry name" value="Chaperone J-domain"/>
    <property type="match status" value="1"/>
</dbReference>